<dbReference type="SUPFAM" id="SSF141868">
    <property type="entry name" value="EAL domain-like"/>
    <property type="match status" value="1"/>
</dbReference>
<dbReference type="PANTHER" id="PTHR33525">
    <property type="match status" value="1"/>
</dbReference>
<evidence type="ECO:0000313" key="2">
    <source>
        <dbReference type="EMBL" id="RDY21709.1"/>
    </source>
</evidence>
<dbReference type="InterPro" id="IPR001633">
    <property type="entry name" value="EAL_dom"/>
</dbReference>
<feature type="domain" description="HDOD" evidence="1">
    <location>
        <begin position="195"/>
        <end position="398"/>
    </location>
</feature>
<dbReference type="InterPro" id="IPR035919">
    <property type="entry name" value="EAL_sf"/>
</dbReference>
<dbReference type="Gene3D" id="3.20.20.450">
    <property type="entry name" value="EAL domain"/>
    <property type="match status" value="1"/>
</dbReference>
<protein>
    <submittedName>
        <fullName evidence="2">HDOD domain-containing protein</fullName>
    </submittedName>
</protein>
<dbReference type="InterPro" id="IPR013976">
    <property type="entry name" value="HDOD"/>
</dbReference>
<gene>
    <name evidence="2" type="ORF">BBG48_003760</name>
</gene>
<dbReference type="InterPro" id="IPR052340">
    <property type="entry name" value="RNase_Y/CdgJ"/>
</dbReference>
<dbReference type="AlphaFoldDB" id="A0A371IMI6"/>
<organism evidence="2 3">
    <name type="scientific">Criibacterium bergeronii</name>
    <dbReference type="NCBI Taxonomy" id="1871336"/>
    <lineage>
        <taxon>Bacteria</taxon>
        <taxon>Bacillati</taxon>
        <taxon>Bacillota</taxon>
        <taxon>Clostridia</taxon>
        <taxon>Peptostreptococcales</taxon>
        <taxon>Filifactoraceae</taxon>
        <taxon>Criibacterium</taxon>
    </lineage>
</organism>
<evidence type="ECO:0000313" key="3">
    <source>
        <dbReference type="Proteomes" id="UP000093352"/>
    </source>
</evidence>
<keyword evidence="3" id="KW-1185">Reference proteome</keyword>
<dbReference type="EMBL" id="MBEW02000005">
    <property type="protein sequence ID" value="RDY21709.1"/>
    <property type="molecule type" value="Genomic_DNA"/>
</dbReference>
<dbReference type="PIRSF" id="PIRSF003180">
    <property type="entry name" value="DiGMPpdiest_YuxH"/>
    <property type="match status" value="1"/>
</dbReference>
<dbReference type="Proteomes" id="UP000093352">
    <property type="component" value="Unassembled WGS sequence"/>
</dbReference>
<dbReference type="STRING" id="1871336.BBG48_00165"/>
<dbReference type="SMART" id="SM00052">
    <property type="entry name" value="EAL"/>
    <property type="match status" value="1"/>
</dbReference>
<dbReference type="RefSeq" id="WP_068911373.1">
    <property type="nucleotide sequence ID" value="NZ_MBEW02000005.1"/>
</dbReference>
<accession>A0A371IMI6</accession>
<reference evidence="2 3" key="1">
    <citation type="journal article" date="2016" name="Genome Announc.">
        <title>Draft Genome Sequence of Criibacterium bergeronii gen. nov., sp. nov., Strain CCRI-22567T, Isolated from a Vaginal Sample from a Woman with Bacterial Vaginosis.</title>
        <authorList>
            <person name="Maheux A.F."/>
            <person name="Berube E."/>
            <person name="Boudreau D.K."/>
            <person name="Raymond F."/>
            <person name="Corbeil J."/>
            <person name="Roy P.H."/>
            <person name="Boissinot M."/>
            <person name="Omar R.F."/>
        </authorList>
    </citation>
    <scope>NUCLEOTIDE SEQUENCE [LARGE SCALE GENOMIC DNA]</scope>
    <source>
        <strain evidence="2 3">CCRI-22567</strain>
    </source>
</reference>
<dbReference type="Pfam" id="PF08668">
    <property type="entry name" value="HDOD"/>
    <property type="match status" value="1"/>
</dbReference>
<evidence type="ECO:0000259" key="1">
    <source>
        <dbReference type="PROSITE" id="PS51833"/>
    </source>
</evidence>
<name>A0A371IMI6_9FIRM</name>
<dbReference type="PROSITE" id="PS51833">
    <property type="entry name" value="HDOD"/>
    <property type="match status" value="1"/>
</dbReference>
<proteinExistence type="predicted"/>
<dbReference type="InterPro" id="IPR014408">
    <property type="entry name" value="dGMP_Pdiesterase_EAL/HD-GYP"/>
</dbReference>
<sequence>MDMLFARQPIFNTQNKVIAYELLYRNEQEGDSSNIEKTMDVLTNFNTFYSDSKETGRKKFFLNFDKDLLLDNIVDVLSPKEHVIEILESVKEEKIVIDRILKLKQLGFKFAVDDYTMDYKCEQFIDLADIIKVDFIQNSVDEIIKLSTREKFKDKILLAEKVENENMHYLATKLNYKFFQGYYYARPIVHKGNYISVNIKSCLNILKELSSSKINSDDSIDMVDLLKVSKLIEKDPALTYKIIRIANSQRVNLFVKIDSINTAVTLLGYKKLSKWIKIIMFQDAKVRGNKKKALNVEVMKTIVVRTIFMENLLKDNPRLKDLLGETILASMIDMFDILFDMTMKEVVESLELSNQIAGAVLNGEGPIHNLLEIVKSYENGDWDKFKKLCDLNNLNYESIAAIYLNAVQASQEIMDELGD</sequence>
<comment type="caution">
    <text evidence="2">The sequence shown here is derived from an EMBL/GenBank/DDBJ whole genome shotgun (WGS) entry which is preliminary data.</text>
</comment>
<dbReference type="PANTHER" id="PTHR33525:SF4">
    <property type="entry name" value="CYCLIC DI-GMP PHOSPHODIESTERASE CDGJ"/>
    <property type="match status" value="1"/>
</dbReference>
<dbReference type="SUPFAM" id="SSF109604">
    <property type="entry name" value="HD-domain/PDEase-like"/>
    <property type="match status" value="1"/>
</dbReference>
<dbReference type="Gene3D" id="1.10.3210.10">
    <property type="entry name" value="Hypothetical protein af1432"/>
    <property type="match status" value="1"/>
</dbReference>